<reference evidence="3" key="2">
    <citation type="submission" date="2015-06" db="UniProtKB">
        <authorList>
            <consortium name="EnsemblMetazoa"/>
        </authorList>
    </citation>
    <scope>IDENTIFICATION</scope>
</reference>
<evidence type="ECO:0000256" key="1">
    <source>
        <dbReference type="SAM" id="MobiDB-lite"/>
    </source>
</evidence>
<dbReference type="AlphaFoldDB" id="T1H088"/>
<dbReference type="Proteomes" id="UP000015102">
    <property type="component" value="Unassembled WGS sequence"/>
</dbReference>
<proteinExistence type="predicted"/>
<feature type="transmembrane region" description="Helical" evidence="2">
    <location>
        <begin position="239"/>
        <end position="257"/>
    </location>
</feature>
<name>T1H088_MEGSC</name>
<protein>
    <submittedName>
        <fullName evidence="3">Uncharacterized protein</fullName>
    </submittedName>
</protein>
<accession>T1H088</accession>
<dbReference type="HOGENOM" id="CLU_964076_0_0_1"/>
<feature type="compositionally biased region" description="Acidic residues" evidence="1">
    <location>
        <begin position="46"/>
        <end position="62"/>
    </location>
</feature>
<sequence>MIKGKVSQAMEDIKSSKSSPTVMSIKSDIHSHYDSDVDTLNSEIGQDSDSDVDSNIFNDDESSSIRKSLAHLKSKVTKKDQIPKNILQTSNQRQQLPKKDSSLRNAFLRKRSRKIEEEKKLMSSSQKTAIKPKEIEIESGVEMLEDMVVIPSTDVIGDIPELKIHDLPEKHQEQEDLPQLTRQISVPKTLDLGTIQTNKYSRDIFVQTTKKILLHPQFISNSCLVFLLCITPIPDFFRGIIACLLFLSIISIASYHINRIFEAKITANGPKKLNSVFQTIQTCLFVKFL</sequence>
<evidence type="ECO:0000313" key="4">
    <source>
        <dbReference type="Proteomes" id="UP000015102"/>
    </source>
</evidence>
<evidence type="ECO:0000256" key="2">
    <source>
        <dbReference type="SAM" id="Phobius"/>
    </source>
</evidence>
<feature type="region of interest" description="Disordered" evidence="1">
    <location>
        <begin position="1"/>
        <end position="64"/>
    </location>
</feature>
<dbReference type="STRING" id="36166.T1H088"/>
<keyword evidence="2" id="KW-0472">Membrane</keyword>
<evidence type="ECO:0000313" key="3">
    <source>
        <dbReference type="EnsemblMetazoa" id="MESCA009561-PA"/>
    </source>
</evidence>
<organism evidence="3 4">
    <name type="scientific">Megaselia scalaris</name>
    <name type="common">Humpbacked fly</name>
    <name type="synonym">Phora scalaris</name>
    <dbReference type="NCBI Taxonomy" id="36166"/>
    <lineage>
        <taxon>Eukaryota</taxon>
        <taxon>Metazoa</taxon>
        <taxon>Ecdysozoa</taxon>
        <taxon>Arthropoda</taxon>
        <taxon>Hexapoda</taxon>
        <taxon>Insecta</taxon>
        <taxon>Pterygota</taxon>
        <taxon>Neoptera</taxon>
        <taxon>Endopterygota</taxon>
        <taxon>Diptera</taxon>
        <taxon>Brachycera</taxon>
        <taxon>Muscomorpha</taxon>
        <taxon>Platypezoidea</taxon>
        <taxon>Phoridae</taxon>
        <taxon>Megaseliini</taxon>
        <taxon>Megaselia</taxon>
    </lineage>
</organism>
<dbReference type="EnsemblMetazoa" id="MESCA009561-RA">
    <property type="protein sequence ID" value="MESCA009561-PA"/>
    <property type="gene ID" value="MESCA009561"/>
</dbReference>
<keyword evidence="2" id="KW-0812">Transmembrane</keyword>
<keyword evidence="2" id="KW-1133">Transmembrane helix</keyword>
<reference evidence="4" key="1">
    <citation type="submission" date="2013-02" db="EMBL/GenBank/DDBJ databases">
        <authorList>
            <person name="Hughes D."/>
        </authorList>
    </citation>
    <scope>NUCLEOTIDE SEQUENCE</scope>
    <source>
        <strain>Durham</strain>
        <strain evidence="4">NC isolate 2 -- Noor lab</strain>
    </source>
</reference>
<dbReference type="EMBL" id="CAQQ02377208">
    <property type="status" value="NOT_ANNOTATED_CDS"/>
    <property type="molecule type" value="Genomic_DNA"/>
</dbReference>
<keyword evidence="4" id="KW-1185">Reference proteome</keyword>